<gene>
    <name evidence="3" type="ORF">CINCED_3A019902</name>
</gene>
<feature type="chain" id="PRO_5022811446" evidence="2">
    <location>
        <begin position="22"/>
        <end position="160"/>
    </location>
</feature>
<evidence type="ECO:0000256" key="1">
    <source>
        <dbReference type="SAM" id="Phobius"/>
    </source>
</evidence>
<feature type="signal peptide" evidence="2">
    <location>
        <begin position="1"/>
        <end position="21"/>
    </location>
</feature>
<reference evidence="3 4" key="1">
    <citation type="submission" date="2019-08" db="EMBL/GenBank/DDBJ databases">
        <authorList>
            <person name="Alioto T."/>
            <person name="Alioto T."/>
            <person name="Gomez Garrido J."/>
        </authorList>
    </citation>
    <scope>NUCLEOTIDE SEQUENCE [LARGE SCALE GENOMIC DNA]</scope>
</reference>
<dbReference type="EMBL" id="CABPRJ010001510">
    <property type="protein sequence ID" value="VVC38859.1"/>
    <property type="molecule type" value="Genomic_DNA"/>
</dbReference>
<sequence>MIKPFYHLLLLFTIGFPFGLTKDNLYVCIANRCPTTMWFMPQSDSQFEITINIRPKDNDKVAFVSEADDVFSEDEMKKDDINQTRLDCEPQNIPFMDFNDNSAYKAMTIFLRFFVVMMFAGLFTYSWMVLKNYEECVCLKNATSGGNVTGTSAGQMLLHC</sequence>
<organism evidence="3 4">
    <name type="scientific">Cinara cedri</name>
    <dbReference type="NCBI Taxonomy" id="506608"/>
    <lineage>
        <taxon>Eukaryota</taxon>
        <taxon>Metazoa</taxon>
        <taxon>Ecdysozoa</taxon>
        <taxon>Arthropoda</taxon>
        <taxon>Hexapoda</taxon>
        <taxon>Insecta</taxon>
        <taxon>Pterygota</taxon>
        <taxon>Neoptera</taxon>
        <taxon>Paraneoptera</taxon>
        <taxon>Hemiptera</taxon>
        <taxon>Sternorrhyncha</taxon>
        <taxon>Aphidomorpha</taxon>
        <taxon>Aphidoidea</taxon>
        <taxon>Aphididae</taxon>
        <taxon>Lachninae</taxon>
        <taxon>Cinara</taxon>
    </lineage>
</organism>
<name>A0A5E4N530_9HEMI</name>
<protein>
    <submittedName>
        <fullName evidence="3">Uncharacterized protein</fullName>
    </submittedName>
</protein>
<dbReference type="Proteomes" id="UP000325440">
    <property type="component" value="Unassembled WGS sequence"/>
</dbReference>
<feature type="transmembrane region" description="Helical" evidence="1">
    <location>
        <begin position="109"/>
        <end position="130"/>
    </location>
</feature>
<evidence type="ECO:0000313" key="4">
    <source>
        <dbReference type="Proteomes" id="UP000325440"/>
    </source>
</evidence>
<keyword evidence="1" id="KW-0812">Transmembrane</keyword>
<proteinExistence type="predicted"/>
<evidence type="ECO:0000313" key="3">
    <source>
        <dbReference type="EMBL" id="VVC38859.1"/>
    </source>
</evidence>
<evidence type="ECO:0000256" key="2">
    <source>
        <dbReference type="SAM" id="SignalP"/>
    </source>
</evidence>
<keyword evidence="2" id="KW-0732">Signal</keyword>
<keyword evidence="1" id="KW-0472">Membrane</keyword>
<accession>A0A5E4N530</accession>
<keyword evidence="4" id="KW-1185">Reference proteome</keyword>
<keyword evidence="1" id="KW-1133">Transmembrane helix</keyword>
<dbReference type="AlphaFoldDB" id="A0A5E4N530"/>